<evidence type="ECO:0000256" key="2">
    <source>
        <dbReference type="ARBA" id="ARBA00022448"/>
    </source>
</evidence>
<evidence type="ECO:0000259" key="3">
    <source>
        <dbReference type="Pfam" id="PF25954"/>
    </source>
</evidence>
<dbReference type="InterPro" id="IPR058792">
    <property type="entry name" value="Beta-barrel_RND_2"/>
</dbReference>
<dbReference type="FunFam" id="2.40.30.170:FF:000010">
    <property type="entry name" value="Efflux RND transporter periplasmic adaptor subunit"/>
    <property type="match status" value="1"/>
</dbReference>
<protein>
    <submittedName>
        <fullName evidence="6">Membrane fusion protein, cobalt-zinc-cadmium efflux system</fullName>
    </submittedName>
</protein>
<dbReference type="Gene3D" id="1.10.287.470">
    <property type="entry name" value="Helix hairpin bin"/>
    <property type="match status" value="1"/>
</dbReference>
<evidence type="ECO:0000313" key="6">
    <source>
        <dbReference type="EMBL" id="SFF21347.1"/>
    </source>
</evidence>
<organism evidence="6 7">
    <name type="scientific">Thermoflexibacter ruber</name>
    <dbReference type="NCBI Taxonomy" id="1003"/>
    <lineage>
        <taxon>Bacteria</taxon>
        <taxon>Pseudomonadati</taxon>
        <taxon>Bacteroidota</taxon>
        <taxon>Cytophagia</taxon>
        <taxon>Cytophagales</taxon>
        <taxon>Thermoflexibacteraceae</taxon>
        <taxon>Thermoflexibacter</taxon>
    </lineage>
</organism>
<name>A0A1I2GX42_9BACT</name>
<dbReference type="AlphaFoldDB" id="A0A1I2GX42"/>
<dbReference type="GO" id="GO:0022857">
    <property type="term" value="F:transmembrane transporter activity"/>
    <property type="evidence" value="ECO:0007669"/>
    <property type="project" value="InterPro"/>
</dbReference>
<feature type="domain" description="CzcB-like C-terminal circularly permuted SH3-like" evidence="5">
    <location>
        <begin position="306"/>
        <end position="362"/>
    </location>
</feature>
<dbReference type="Pfam" id="PF25975">
    <property type="entry name" value="CzcB_C"/>
    <property type="match status" value="1"/>
</dbReference>
<dbReference type="Pfam" id="PF25973">
    <property type="entry name" value="BSH_CzcB"/>
    <property type="match status" value="1"/>
</dbReference>
<dbReference type="STRING" id="1003.SAMN04488541_102050"/>
<reference evidence="6 7" key="1">
    <citation type="submission" date="2016-10" db="EMBL/GenBank/DDBJ databases">
        <authorList>
            <person name="de Groot N.N."/>
        </authorList>
    </citation>
    <scope>NUCLEOTIDE SEQUENCE [LARGE SCALE GENOMIC DNA]</scope>
    <source>
        <strain>GEY</strain>
        <strain evidence="7">DSM 9560</strain>
    </source>
</reference>
<dbReference type="RefSeq" id="WP_091545614.1">
    <property type="nucleotide sequence ID" value="NZ_FONY01000020.1"/>
</dbReference>
<comment type="similarity">
    <text evidence="1">Belongs to the membrane fusion protein (MFP) (TC 8.A.1) family.</text>
</comment>
<dbReference type="Gene3D" id="2.40.50.100">
    <property type="match status" value="1"/>
</dbReference>
<dbReference type="PANTHER" id="PTHR30097">
    <property type="entry name" value="CATION EFFLUX SYSTEM PROTEIN CUSB"/>
    <property type="match status" value="1"/>
</dbReference>
<dbReference type="InterPro" id="IPR051909">
    <property type="entry name" value="MFP_Cation_Efflux"/>
</dbReference>
<dbReference type="PROSITE" id="PS51257">
    <property type="entry name" value="PROKAR_LIPOPROTEIN"/>
    <property type="match status" value="1"/>
</dbReference>
<evidence type="ECO:0000313" key="7">
    <source>
        <dbReference type="Proteomes" id="UP000199513"/>
    </source>
</evidence>
<gene>
    <name evidence="6" type="ORF">SAMN04488541_102050</name>
</gene>
<accession>A0A1I2GX42</accession>
<dbReference type="Gene3D" id="2.40.420.20">
    <property type="match status" value="1"/>
</dbReference>
<sequence length="370" mass="41608">MKLQSFTLIALVLFICSCDKNTSSEEANGNYIVRGDTVILTENSNIKSRIQLYTVETEQYRLELASVGTVRAIPNNYAEIAPPFAGRVLKSYVRLGQRVEQGSPIFDISSPAFFTAEKEYFDAKQEFRLAELNLKRQQDLLKNGVGVQRELEAAETEYEIKKTTLENASVALKIFNVEPEKLSLGRPLTVVSPIKGEIVDNKIVIGQYLKEDSEPIAIVAELTKVWIVGQVKEKDIRFIHELDEVEVKIAAFPDRVIKGKVYHVNEMIDEETRSVQVLIECDNKERDLKPGMYVNVRFIDTPAPTILVPSQAVLQMNDNQFVFVQVGKDRYQKRKIETEGTSNGKVVTKSGLKSGEVIVSEGGIYLLEAK</sequence>
<dbReference type="SUPFAM" id="SSF111369">
    <property type="entry name" value="HlyD-like secretion proteins"/>
    <property type="match status" value="1"/>
</dbReference>
<evidence type="ECO:0000256" key="1">
    <source>
        <dbReference type="ARBA" id="ARBA00009477"/>
    </source>
</evidence>
<dbReference type="InterPro" id="IPR058649">
    <property type="entry name" value="CzcB_C"/>
</dbReference>
<evidence type="ECO:0000259" key="5">
    <source>
        <dbReference type="Pfam" id="PF25975"/>
    </source>
</evidence>
<dbReference type="InterPro" id="IPR006143">
    <property type="entry name" value="RND_pump_MFP"/>
</dbReference>
<dbReference type="Pfam" id="PF25954">
    <property type="entry name" value="Beta-barrel_RND_2"/>
    <property type="match status" value="1"/>
</dbReference>
<proteinExistence type="inferred from homology"/>
<feature type="domain" description="CzcB-like barrel-sandwich hybrid" evidence="4">
    <location>
        <begin position="78"/>
        <end position="215"/>
    </location>
</feature>
<dbReference type="Proteomes" id="UP000199513">
    <property type="component" value="Unassembled WGS sequence"/>
</dbReference>
<evidence type="ECO:0000259" key="4">
    <source>
        <dbReference type="Pfam" id="PF25973"/>
    </source>
</evidence>
<keyword evidence="7" id="KW-1185">Reference proteome</keyword>
<dbReference type="OrthoDB" id="9806939at2"/>
<dbReference type="PANTHER" id="PTHR30097:SF16">
    <property type="entry name" value="CATION EFFLUX SYSTEM (CZCB-LIKE)"/>
    <property type="match status" value="1"/>
</dbReference>
<dbReference type="GO" id="GO:0016020">
    <property type="term" value="C:membrane"/>
    <property type="evidence" value="ECO:0007669"/>
    <property type="project" value="InterPro"/>
</dbReference>
<keyword evidence="2" id="KW-0813">Transport</keyword>
<dbReference type="Gene3D" id="2.40.30.170">
    <property type="match status" value="1"/>
</dbReference>
<dbReference type="EMBL" id="FONY01000020">
    <property type="protein sequence ID" value="SFF21347.1"/>
    <property type="molecule type" value="Genomic_DNA"/>
</dbReference>
<dbReference type="NCBIfam" id="TIGR01730">
    <property type="entry name" value="RND_mfp"/>
    <property type="match status" value="1"/>
</dbReference>
<dbReference type="InterPro" id="IPR058647">
    <property type="entry name" value="BSH_CzcB-like"/>
</dbReference>
<feature type="domain" description="CusB-like beta-barrel" evidence="3">
    <location>
        <begin position="224"/>
        <end position="299"/>
    </location>
</feature>